<dbReference type="NCBIfam" id="NF003841">
    <property type="entry name" value="PRK05421.1-3"/>
    <property type="match status" value="1"/>
</dbReference>
<name>A0ABN4YGH2_9GAMM</name>
<evidence type="ECO:0000256" key="1">
    <source>
        <dbReference type="SAM" id="Phobius"/>
    </source>
</evidence>
<evidence type="ECO:0000313" key="3">
    <source>
        <dbReference type="EMBL" id="ARD22280.1"/>
    </source>
</evidence>
<gene>
    <name evidence="3" type="ORF">SJ2017_1979</name>
</gene>
<keyword evidence="1" id="KW-0472">Membrane</keyword>
<organism evidence="3 4">
    <name type="scientific">Shewanella japonica</name>
    <dbReference type="NCBI Taxonomy" id="93973"/>
    <lineage>
        <taxon>Bacteria</taxon>
        <taxon>Pseudomonadati</taxon>
        <taxon>Pseudomonadota</taxon>
        <taxon>Gammaproteobacteria</taxon>
        <taxon>Alteromonadales</taxon>
        <taxon>Shewanellaceae</taxon>
        <taxon>Shewanella</taxon>
    </lineage>
</organism>
<feature type="domain" description="Endonuclease/exonuclease/phosphatase" evidence="2">
    <location>
        <begin position="66"/>
        <end position="270"/>
    </location>
</feature>
<dbReference type="NCBIfam" id="NF003842">
    <property type="entry name" value="PRK05421.1-4"/>
    <property type="match status" value="1"/>
</dbReference>
<dbReference type="RefSeq" id="WP_080917455.1">
    <property type="nucleotide sequence ID" value="NZ_CP020472.1"/>
</dbReference>
<keyword evidence="4" id="KW-1185">Reference proteome</keyword>
<keyword evidence="1" id="KW-0812">Transmembrane</keyword>
<dbReference type="SUPFAM" id="SSF56219">
    <property type="entry name" value="DNase I-like"/>
    <property type="match status" value="1"/>
</dbReference>
<protein>
    <submittedName>
        <fullName evidence="3">EEP domain-containing protein</fullName>
    </submittedName>
</protein>
<sequence>MQTRSIQYWLLFTFVTILGIYIVAICYFNGNPEIMMTESKPYFSSQCLSKDTTSPLDRNGRLSIAVWNIYKQKKQDWQPVLKQLTDHNDLVLLQEAKLNHTFATYLEEIHHHVVMAKGFKLLNVPMGVMNISSQPANQACAYQTTEPLIRFAKSTLVASYPLSTGETLMVVNLHGVNFDIRLNRFEAQFKQVIHKISSHRGPIILAGDFNTWRDGRLNIVKHLTQGIRLQEAHYRTDFRKRVFGLPLDHLYYRGLTLVEANSDRTTASDHNPIKTQFMLMNE</sequence>
<reference evidence="3 4" key="1">
    <citation type="submission" date="2017-03" db="EMBL/GenBank/DDBJ databases">
        <title>Genome sequencing of Shewanella japonica KCTC 22435.</title>
        <authorList>
            <person name="Kim K.M."/>
        </authorList>
    </citation>
    <scope>NUCLEOTIDE SEQUENCE [LARGE SCALE GENOMIC DNA]</scope>
    <source>
        <strain evidence="3 4">KCTC 22435</strain>
    </source>
</reference>
<evidence type="ECO:0000259" key="2">
    <source>
        <dbReference type="Pfam" id="PF03372"/>
    </source>
</evidence>
<proteinExistence type="predicted"/>
<dbReference type="Pfam" id="PF03372">
    <property type="entry name" value="Exo_endo_phos"/>
    <property type="match status" value="1"/>
</dbReference>
<dbReference type="NCBIfam" id="NF003840">
    <property type="entry name" value="PRK05421.1-2"/>
    <property type="match status" value="1"/>
</dbReference>
<feature type="transmembrane region" description="Helical" evidence="1">
    <location>
        <begin position="6"/>
        <end position="28"/>
    </location>
</feature>
<accession>A0ABN4YGH2</accession>
<keyword evidence="1" id="KW-1133">Transmembrane helix</keyword>
<dbReference type="InterPro" id="IPR005135">
    <property type="entry name" value="Endo/exonuclease/phosphatase"/>
</dbReference>
<dbReference type="EMBL" id="CP020472">
    <property type="protein sequence ID" value="ARD22280.1"/>
    <property type="molecule type" value="Genomic_DNA"/>
</dbReference>
<dbReference type="InterPro" id="IPR036691">
    <property type="entry name" value="Endo/exonu/phosph_ase_sf"/>
</dbReference>
<dbReference type="Gene3D" id="3.60.10.10">
    <property type="entry name" value="Endonuclease/exonuclease/phosphatase"/>
    <property type="match status" value="1"/>
</dbReference>
<evidence type="ECO:0000313" key="4">
    <source>
        <dbReference type="Proteomes" id="UP000191820"/>
    </source>
</evidence>
<dbReference type="Proteomes" id="UP000191820">
    <property type="component" value="Chromosome"/>
</dbReference>